<feature type="region of interest" description="Disordered" evidence="8">
    <location>
        <begin position="199"/>
        <end position="230"/>
    </location>
</feature>
<dbReference type="CDD" id="cd07037">
    <property type="entry name" value="TPP_PYR_MenD"/>
    <property type="match status" value="1"/>
</dbReference>
<evidence type="ECO:0000256" key="1">
    <source>
        <dbReference type="ARBA" id="ARBA00022428"/>
    </source>
</evidence>
<comment type="cofactor">
    <cofactor evidence="7">
        <name>thiamine diphosphate</name>
        <dbReference type="ChEBI" id="CHEBI:58937"/>
    </cofactor>
    <text evidence="7">Binds 1 thiamine pyrophosphate per subunit.</text>
</comment>
<evidence type="ECO:0000259" key="10">
    <source>
        <dbReference type="Pfam" id="PF02776"/>
    </source>
</evidence>
<dbReference type="EMBL" id="JAZBJZ010000009">
    <property type="protein sequence ID" value="MEE3715875.1"/>
    <property type="molecule type" value="Genomic_DNA"/>
</dbReference>
<sequence length="626" mass="68908">MNTANRNTLWASIVAEELYRSGVRTICISPGSRSTPLAIAFAALRSQVEGLEVLIHIDERSSSFFALGLAKVRSEPVVLLCTSGSAAANYYPAIVEAYYSGIPLVILTADRPPELRDCGAGQTIDQIKLYGNHVRYFFEVGTPAISGMRLRYLRSLVGRVVSMAEGKAYTLAGPVHLNFAFADPLIPVKVADDLPEALEASDPTAWHGRQNVERPEQTSDRSPSPSPSQRQAYVQTVTGRMILSTDAIATLANQITSHPQGVIVVGVYDAPASFAKAVRRLSQATGYPLLAESTGLDRRGAIGHYDSFLRSPQFSQTYAPELAIRFGAMPTSKRYQLWLEQHIQCQQIIVGTGNNDPTHGLTQSIYANPINFCDQLADYLENYTLPSWRDREQNKKWRQGFERAESIVSGAIAEFLASVDELFDGKVFAELGKWLPANTHIYIASSTPIRDLDTFFHSQQPIKVLANRGANGIDGTLSSALGAAWGCKDPMLLICGDLAFYHDLNGLMAVKKYNVNLTVILLNNDGGGIFELLPIANFEPPFEELFGTPHGLDFAPIVTAYGGEFVEIKDWQHFQQAVLDSLQRSGTQVLEVKSDRKQNKILHQTLWSNISDLIDRSFKAPPQSPM</sequence>
<dbReference type="GO" id="GO:0009234">
    <property type="term" value="P:menaquinone biosynthetic process"/>
    <property type="evidence" value="ECO:0007669"/>
    <property type="project" value="UniProtKB-KW"/>
</dbReference>
<keyword evidence="6 7" id="KW-0464">Manganese</keyword>
<accession>A0AAW9PY16</accession>
<dbReference type="NCBIfam" id="TIGR00173">
    <property type="entry name" value="menD"/>
    <property type="match status" value="1"/>
</dbReference>
<name>A0AAW9PY16_9CYAN</name>
<feature type="domain" description="Menaquinone biosynthesis protein MenD middle" evidence="11">
    <location>
        <begin position="256"/>
        <end position="377"/>
    </location>
</feature>
<feature type="domain" description="Thiamine pyrophosphate enzyme TPP-binding" evidence="9">
    <location>
        <begin position="454"/>
        <end position="592"/>
    </location>
</feature>
<evidence type="ECO:0000259" key="9">
    <source>
        <dbReference type="Pfam" id="PF02775"/>
    </source>
</evidence>
<dbReference type="Pfam" id="PF02776">
    <property type="entry name" value="TPP_enzyme_N"/>
    <property type="match status" value="1"/>
</dbReference>
<comment type="function">
    <text evidence="7">Catalyzes the thiamine diphosphate-dependent decarboxylation of 2-oxoglutarate and the subsequent addition of the resulting succinic semialdehyde-thiamine pyrophosphate anion to isochorismate to yield 2-succinyl-5-enolpyruvyl-6-hydroxy-3-cyclohexene-1-carboxylate (SEPHCHC).</text>
</comment>
<comment type="subunit">
    <text evidence="7">Homodimer.</text>
</comment>
<keyword evidence="2 7" id="KW-0808">Transferase</keyword>
<keyword evidence="3 7" id="KW-0479">Metal-binding</keyword>
<dbReference type="InterPro" id="IPR004433">
    <property type="entry name" value="MenaQ_synth_MenD"/>
</dbReference>
<dbReference type="RefSeq" id="WP_330482299.1">
    <property type="nucleotide sequence ID" value="NZ_JAZBJZ010000009.1"/>
</dbReference>
<dbReference type="InterPro" id="IPR011766">
    <property type="entry name" value="TPP_enzyme_TPP-bd"/>
</dbReference>
<comment type="catalytic activity">
    <reaction evidence="7">
        <text>isochorismate + 2-oxoglutarate + H(+) = 5-enolpyruvoyl-6-hydroxy-2-succinyl-cyclohex-3-ene-1-carboxylate + CO2</text>
        <dbReference type="Rhea" id="RHEA:25593"/>
        <dbReference type="ChEBI" id="CHEBI:15378"/>
        <dbReference type="ChEBI" id="CHEBI:16526"/>
        <dbReference type="ChEBI" id="CHEBI:16810"/>
        <dbReference type="ChEBI" id="CHEBI:29780"/>
        <dbReference type="ChEBI" id="CHEBI:58818"/>
        <dbReference type="EC" id="2.2.1.9"/>
    </reaction>
</comment>
<feature type="compositionally biased region" description="Basic and acidic residues" evidence="8">
    <location>
        <begin position="210"/>
        <end position="219"/>
    </location>
</feature>
<evidence type="ECO:0000256" key="5">
    <source>
        <dbReference type="ARBA" id="ARBA00023052"/>
    </source>
</evidence>
<evidence type="ECO:0000256" key="2">
    <source>
        <dbReference type="ARBA" id="ARBA00022679"/>
    </source>
</evidence>
<dbReference type="Gene3D" id="3.40.50.970">
    <property type="match status" value="2"/>
</dbReference>
<evidence type="ECO:0000256" key="3">
    <source>
        <dbReference type="ARBA" id="ARBA00022723"/>
    </source>
</evidence>
<gene>
    <name evidence="7 12" type="primary">menD</name>
    <name evidence="12" type="ORF">V2H45_03840</name>
</gene>
<dbReference type="InterPro" id="IPR029061">
    <property type="entry name" value="THDP-binding"/>
</dbReference>
<dbReference type="GO" id="GO:0030976">
    <property type="term" value="F:thiamine pyrophosphate binding"/>
    <property type="evidence" value="ECO:0007669"/>
    <property type="project" value="UniProtKB-UniRule"/>
</dbReference>
<dbReference type="Proteomes" id="UP001333818">
    <property type="component" value="Unassembled WGS sequence"/>
</dbReference>
<evidence type="ECO:0000259" key="11">
    <source>
        <dbReference type="Pfam" id="PF16582"/>
    </source>
</evidence>
<dbReference type="PIRSF" id="PIRSF004983">
    <property type="entry name" value="MenD"/>
    <property type="match status" value="1"/>
</dbReference>
<dbReference type="EC" id="2.2.1.9" evidence="7"/>
<keyword evidence="4 7" id="KW-0460">Magnesium</keyword>
<comment type="pathway">
    <text evidence="7">Quinol/quinone metabolism; 1,4-dihydroxy-2-naphthoate biosynthesis; 1,4-dihydroxy-2-naphthoate from chorismate: step 2/7.</text>
</comment>
<dbReference type="GO" id="GO:0042372">
    <property type="term" value="P:phylloquinone biosynthetic process"/>
    <property type="evidence" value="ECO:0007669"/>
    <property type="project" value="UniProtKB-UniRule"/>
</dbReference>
<dbReference type="HAMAP" id="MF_01659">
    <property type="entry name" value="MenD"/>
    <property type="match status" value="1"/>
</dbReference>
<dbReference type="PANTHER" id="PTHR42916">
    <property type="entry name" value="2-SUCCINYL-5-ENOLPYRUVYL-6-HYDROXY-3-CYCLOHEXENE-1-CARBOXYLATE SYNTHASE"/>
    <property type="match status" value="1"/>
</dbReference>
<dbReference type="InterPro" id="IPR029035">
    <property type="entry name" value="DHS-like_NAD/FAD-binding_dom"/>
</dbReference>
<dbReference type="CDD" id="cd02009">
    <property type="entry name" value="TPP_SHCHC_synthase"/>
    <property type="match status" value="1"/>
</dbReference>
<dbReference type="SUPFAM" id="SSF52518">
    <property type="entry name" value="Thiamin diphosphate-binding fold (THDP-binding)"/>
    <property type="match status" value="2"/>
</dbReference>
<dbReference type="Pfam" id="PF16582">
    <property type="entry name" value="TPP_enzyme_M_2"/>
    <property type="match status" value="1"/>
</dbReference>
<evidence type="ECO:0000256" key="6">
    <source>
        <dbReference type="ARBA" id="ARBA00023211"/>
    </source>
</evidence>
<keyword evidence="1" id="KW-0474">Menaquinone biosynthesis</keyword>
<dbReference type="GO" id="GO:0070204">
    <property type="term" value="F:2-succinyl-5-enolpyruvyl-6-hydroxy-3-cyclohexene-1-carboxylic-acid synthase activity"/>
    <property type="evidence" value="ECO:0007669"/>
    <property type="project" value="UniProtKB-UniRule"/>
</dbReference>
<dbReference type="InterPro" id="IPR032264">
    <property type="entry name" value="MenD_middle"/>
</dbReference>
<dbReference type="Gene3D" id="3.40.50.1220">
    <property type="entry name" value="TPP-binding domain"/>
    <property type="match status" value="1"/>
</dbReference>
<dbReference type="GO" id="GO:0030145">
    <property type="term" value="F:manganese ion binding"/>
    <property type="evidence" value="ECO:0007669"/>
    <property type="project" value="UniProtKB-UniRule"/>
</dbReference>
<evidence type="ECO:0000313" key="12">
    <source>
        <dbReference type="EMBL" id="MEE3715875.1"/>
    </source>
</evidence>
<keyword evidence="5 7" id="KW-0786">Thiamine pyrophosphate</keyword>
<feature type="domain" description="Thiamine pyrophosphate enzyme N-terminal TPP-binding" evidence="10">
    <location>
        <begin position="12"/>
        <end position="128"/>
    </location>
</feature>
<evidence type="ECO:0000256" key="7">
    <source>
        <dbReference type="HAMAP-Rule" id="MF_01659"/>
    </source>
</evidence>
<reference evidence="12" key="1">
    <citation type="submission" date="2024-01" db="EMBL/GenBank/DDBJ databases">
        <title>Bank of Algae and Cyanobacteria of the Azores (BACA) strain genomes.</title>
        <authorList>
            <person name="Luz R."/>
            <person name="Cordeiro R."/>
            <person name="Fonseca A."/>
            <person name="Goncalves V."/>
        </authorList>
    </citation>
    <scope>NUCLEOTIDE SEQUENCE</scope>
    <source>
        <strain evidence="12">BACA0141</strain>
    </source>
</reference>
<dbReference type="InterPro" id="IPR012001">
    <property type="entry name" value="Thiamin_PyroP_enz_TPP-bd_dom"/>
</dbReference>
<comment type="pathway">
    <text evidence="7">Cofactor biosynthesis; phylloquinone biosynthesis.</text>
</comment>
<keyword evidence="13" id="KW-1185">Reference proteome</keyword>
<comment type="cofactor">
    <cofactor evidence="7">
        <name>Mg(2+)</name>
        <dbReference type="ChEBI" id="CHEBI:18420"/>
    </cofactor>
    <cofactor evidence="7">
        <name>Mn(2+)</name>
        <dbReference type="ChEBI" id="CHEBI:29035"/>
    </cofactor>
</comment>
<organism evidence="12 13">
    <name type="scientific">Tumidithrix elongata BACA0141</name>
    <dbReference type="NCBI Taxonomy" id="2716417"/>
    <lineage>
        <taxon>Bacteria</taxon>
        <taxon>Bacillati</taxon>
        <taxon>Cyanobacteriota</taxon>
        <taxon>Cyanophyceae</taxon>
        <taxon>Pseudanabaenales</taxon>
        <taxon>Pseudanabaenaceae</taxon>
        <taxon>Tumidithrix</taxon>
        <taxon>Tumidithrix elongata</taxon>
    </lineage>
</organism>
<dbReference type="PANTHER" id="PTHR42916:SF1">
    <property type="entry name" value="PROTEIN PHYLLO, CHLOROPLASTIC"/>
    <property type="match status" value="1"/>
</dbReference>
<evidence type="ECO:0000313" key="13">
    <source>
        <dbReference type="Proteomes" id="UP001333818"/>
    </source>
</evidence>
<comment type="similarity">
    <text evidence="7">Belongs to the TPP enzyme family. MenD subfamily.</text>
</comment>
<dbReference type="Pfam" id="PF02775">
    <property type="entry name" value="TPP_enzyme_C"/>
    <property type="match status" value="1"/>
</dbReference>
<dbReference type="GO" id="GO:0000287">
    <property type="term" value="F:magnesium ion binding"/>
    <property type="evidence" value="ECO:0007669"/>
    <property type="project" value="UniProtKB-UniRule"/>
</dbReference>
<evidence type="ECO:0000256" key="8">
    <source>
        <dbReference type="SAM" id="MobiDB-lite"/>
    </source>
</evidence>
<evidence type="ECO:0000256" key="4">
    <source>
        <dbReference type="ARBA" id="ARBA00022842"/>
    </source>
</evidence>
<proteinExistence type="inferred from homology"/>
<comment type="caution">
    <text evidence="12">The sequence shown here is derived from an EMBL/GenBank/DDBJ whole genome shotgun (WGS) entry which is preliminary data.</text>
</comment>
<dbReference type="SUPFAM" id="SSF52467">
    <property type="entry name" value="DHS-like NAD/FAD-binding domain"/>
    <property type="match status" value="1"/>
</dbReference>
<protein>
    <recommendedName>
        <fullName evidence="7">2-succinyl-5-enolpyruvyl-6-hydroxy-3-cyclohexene-1-carboxylate synthase</fullName>
        <shortName evidence="7">SEPHCHC synthase</shortName>
        <ecNumber evidence="7">2.2.1.9</ecNumber>
    </recommendedName>
</protein>
<dbReference type="AlphaFoldDB" id="A0AAW9PY16"/>